<protein>
    <recommendedName>
        <fullName evidence="5">Pentatricopeptide repeat-containing protein</fullName>
    </recommendedName>
</protein>
<dbReference type="Gene3D" id="1.25.40.10">
    <property type="entry name" value="Tetratricopeptide repeat domain"/>
    <property type="match status" value="3"/>
</dbReference>
<reference evidence="3" key="1">
    <citation type="journal article" date="2017" name="Nature">
        <title>The genome of Chenopodium quinoa.</title>
        <authorList>
            <person name="Jarvis D.E."/>
            <person name="Ho Y.S."/>
            <person name="Lightfoot D.J."/>
            <person name="Schmoeckel S.M."/>
            <person name="Li B."/>
            <person name="Borm T.J.A."/>
            <person name="Ohyanagi H."/>
            <person name="Mineta K."/>
            <person name="Michell C.T."/>
            <person name="Saber N."/>
            <person name="Kharbatia N.M."/>
            <person name="Rupper R.R."/>
            <person name="Sharp A.R."/>
            <person name="Dally N."/>
            <person name="Boughton B.A."/>
            <person name="Woo Y.H."/>
            <person name="Gao G."/>
            <person name="Schijlen E.G.W.M."/>
            <person name="Guo X."/>
            <person name="Momin A.A."/>
            <person name="Negrao S."/>
            <person name="Al-Babili S."/>
            <person name="Gehring C."/>
            <person name="Roessner U."/>
            <person name="Jung C."/>
            <person name="Murphy K."/>
            <person name="Arold S.T."/>
            <person name="Gojobori T."/>
            <person name="van der Linden C.G."/>
            <person name="van Loo E.N."/>
            <person name="Jellen E.N."/>
            <person name="Maughan P.J."/>
            <person name="Tester M."/>
        </authorList>
    </citation>
    <scope>NUCLEOTIDE SEQUENCE [LARGE SCALE GENOMIC DNA]</scope>
    <source>
        <strain evidence="3">cv. PI 614886</strain>
    </source>
</reference>
<dbReference type="GO" id="GO:0009451">
    <property type="term" value="P:RNA modification"/>
    <property type="evidence" value="ECO:0007669"/>
    <property type="project" value="InterPro"/>
</dbReference>
<evidence type="ECO:0000256" key="1">
    <source>
        <dbReference type="ARBA" id="ARBA00022737"/>
    </source>
</evidence>
<accession>A0A803LT50</accession>
<dbReference type="Gramene" id="AUR62018394-RA">
    <property type="protein sequence ID" value="AUR62018394-RA:cds"/>
    <property type="gene ID" value="AUR62018394"/>
</dbReference>
<name>A0A803LT50_CHEQI</name>
<dbReference type="AlphaFoldDB" id="A0A803LT50"/>
<dbReference type="Proteomes" id="UP000596660">
    <property type="component" value="Unplaced"/>
</dbReference>
<dbReference type="InterPro" id="IPR046848">
    <property type="entry name" value="E_motif"/>
</dbReference>
<dbReference type="Pfam" id="PF13812">
    <property type="entry name" value="PPR_3"/>
    <property type="match status" value="1"/>
</dbReference>
<evidence type="ECO:0008006" key="5">
    <source>
        <dbReference type="Google" id="ProtNLM"/>
    </source>
</evidence>
<dbReference type="OMA" id="NACSHGC"/>
<dbReference type="PANTHER" id="PTHR47926:SF460">
    <property type="entry name" value="OS01G0815900 PROTEIN"/>
    <property type="match status" value="1"/>
</dbReference>
<dbReference type="Pfam" id="PF13041">
    <property type="entry name" value="PPR_2"/>
    <property type="match status" value="1"/>
</dbReference>
<reference evidence="3" key="2">
    <citation type="submission" date="2021-03" db="UniProtKB">
        <authorList>
            <consortium name="EnsemblPlants"/>
        </authorList>
    </citation>
    <scope>IDENTIFICATION</scope>
</reference>
<evidence type="ECO:0000256" key="2">
    <source>
        <dbReference type="PROSITE-ProRule" id="PRU00708"/>
    </source>
</evidence>
<dbReference type="PANTHER" id="PTHR47926">
    <property type="entry name" value="PENTATRICOPEPTIDE REPEAT-CONTAINING PROTEIN"/>
    <property type="match status" value="1"/>
</dbReference>
<proteinExistence type="predicted"/>
<dbReference type="InterPro" id="IPR011990">
    <property type="entry name" value="TPR-like_helical_dom_sf"/>
</dbReference>
<evidence type="ECO:0000313" key="4">
    <source>
        <dbReference type="Proteomes" id="UP000596660"/>
    </source>
</evidence>
<dbReference type="PROSITE" id="PS51375">
    <property type="entry name" value="PPR"/>
    <property type="match status" value="2"/>
</dbReference>
<organism evidence="3 4">
    <name type="scientific">Chenopodium quinoa</name>
    <name type="common">Quinoa</name>
    <dbReference type="NCBI Taxonomy" id="63459"/>
    <lineage>
        <taxon>Eukaryota</taxon>
        <taxon>Viridiplantae</taxon>
        <taxon>Streptophyta</taxon>
        <taxon>Embryophyta</taxon>
        <taxon>Tracheophyta</taxon>
        <taxon>Spermatophyta</taxon>
        <taxon>Magnoliopsida</taxon>
        <taxon>eudicotyledons</taxon>
        <taxon>Gunneridae</taxon>
        <taxon>Pentapetalae</taxon>
        <taxon>Caryophyllales</taxon>
        <taxon>Chenopodiaceae</taxon>
        <taxon>Chenopodioideae</taxon>
        <taxon>Atripliceae</taxon>
        <taxon>Chenopodium</taxon>
    </lineage>
</organism>
<keyword evidence="4" id="KW-1185">Reference proteome</keyword>
<feature type="repeat" description="PPR" evidence="2">
    <location>
        <begin position="102"/>
        <end position="136"/>
    </location>
</feature>
<dbReference type="Pfam" id="PF20431">
    <property type="entry name" value="E_motif"/>
    <property type="match status" value="1"/>
</dbReference>
<dbReference type="NCBIfam" id="TIGR00756">
    <property type="entry name" value="PPR"/>
    <property type="match status" value="4"/>
</dbReference>
<keyword evidence="1" id="KW-0677">Repeat</keyword>
<dbReference type="InterPro" id="IPR002885">
    <property type="entry name" value="PPR_rpt"/>
</dbReference>
<dbReference type="EnsemblPlants" id="AUR62018394-RA">
    <property type="protein sequence ID" value="AUR62018394-RA:cds"/>
    <property type="gene ID" value="AUR62018394"/>
</dbReference>
<sequence length="394" mass="44680">MFNTLLRRYAVGEFPHEALFLYKQAQQSTALYQYFDSFTYSFLIKACGNLNQRITGFQLHALVVQLGFESDVYAQTALLNMYLDFGLLNDAEKVFDEMPDRNLVTWNVMITGLVKWGHLEAALALFRQMPRKNVVSWTGMIDGFTRMKNHLGAFSLFREMIMVGGIMPTEVTLLAVSTAIAELGDLKNCRLFHSFSEKSGFRANYNQVTNCLLDTYAKCGCIESALRVFEEMFACRRNVVSWTSIISGFAMHGMAIEAEQFLERMEGSGIRPNRISFLSVLNAYTDVKHYGCVIDMLGRAGKLKEAEEIAWQIPNDIDDVVIWRTLLGACNFHGDVEIAERVSKKLQDMEREYGGDYVLMSNILTGQGKFNEAQNIRTLMDKRQVLKIAGHSSV</sequence>
<evidence type="ECO:0000313" key="3">
    <source>
        <dbReference type="EnsemblPlants" id="AUR62018394-RA:cds"/>
    </source>
</evidence>
<dbReference type="Pfam" id="PF01535">
    <property type="entry name" value="PPR"/>
    <property type="match status" value="4"/>
</dbReference>
<feature type="repeat" description="PPR" evidence="2">
    <location>
        <begin position="238"/>
        <end position="272"/>
    </location>
</feature>
<dbReference type="InterPro" id="IPR046960">
    <property type="entry name" value="PPR_At4g14850-like_plant"/>
</dbReference>
<dbReference type="GO" id="GO:0003723">
    <property type="term" value="F:RNA binding"/>
    <property type="evidence" value="ECO:0007669"/>
    <property type="project" value="InterPro"/>
</dbReference>